<name>A9WR80_RENSM</name>
<dbReference type="eggNOG" id="COG2220">
    <property type="taxonomic scope" value="Bacteria"/>
</dbReference>
<keyword evidence="3" id="KW-1185">Reference proteome</keyword>
<dbReference type="EMBL" id="CP000910">
    <property type="protein sequence ID" value="ABY24089.1"/>
    <property type="molecule type" value="Genomic_DNA"/>
</dbReference>
<dbReference type="HOGENOM" id="CLU_1979744_0_0_11"/>
<proteinExistence type="predicted"/>
<dbReference type="Pfam" id="PF12706">
    <property type="entry name" value="Lactamase_B_2"/>
    <property type="match status" value="1"/>
</dbReference>
<dbReference type="KEGG" id="rsa:RSal33209_2363"/>
<organism evidence="2 3">
    <name type="scientific">Renibacterium salmoninarum (strain ATCC 33209 / DSM 20767 / JCM 11484 / NBRC 15589 / NCIMB 2235)</name>
    <dbReference type="NCBI Taxonomy" id="288705"/>
    <lineage>
        <taxon>Bacteria</taxon>
        <taxon>Bacillati</taxon>
        <taxon>Actinomycetota</taxon>
        <taxon>Actinomycetes</taxon>
        <taxon>Micrococcales</taxon>
        <taxon>Micrococcaceae</taxon>
        <taxon>Renibacterium</taxon>
    </lineage>
</organism>
<dbReference type="InterPro" id="IPR001279">
    <property type="entry name" value="Metallo-B-lactamas"/>
</dbReference>
<evidence type="ECO:0000313" key="3">
    <source>
        <dbReference type="Proteomes" id="UP000002007"/>
    </source>
</evidence>
<dbReference type="Proteomes" id="UP000002007">
    <property type="component" value="Chromosome"/>
</dbReference>
<sequence>MQISWVVDTGDLRIFHGGDTMFHGYWWLIAQRLGPIDIAVLPINGLVLAEVPNLHPSSPLPSVLLPEQAAVAAHLLGASIAVPMHYGLDRPPLYARTPDAVWRFERSVRELGIRPAVLAAGEYLVR</sequence>
<accession>A9WR80</accession>
<dbReference type="InterPro" id="IPR036866">
    <property type="entry name" value="RibonucZ/Hydroxyglut_hydro"/>
</dbReference>
<evidence type="ECO:0000259" key="1">
    <source>
        <dbReference type="Pfam" id="PF12706"/>
    </source>
</evidence>
<dbReference type="AlphaFoldDB" id="A9WR80"/>
<feature type="domain" description="Metallo-beta-lactamase" evidence="1">
    <location>
        <begin position="3"/>
        <end position="86"/>
    </location>
</feature>
<dbReference type="PANTHER" id="PTHR43546">
    <property type="entry name" value="UPF0173 METAL-DEPENDENT HYDROLASE MJ1163-RELATED"/>
    <property type="match status" value="1"/>
</dbReference>
<dbReference type="PANTHER" id="PTHR43546:SF3">
    <property type="entry name" value="UPF0173 METAL-DEPENDENT HYDROLASE MJ1163"/>
    <property type="match status" value="1"/>
</dbReference>
<dbReference type="SUPFAM" id="SSF56281">
    <property type="entry name" value="Metallo-hydrolase/oxidoreductase"/>
    <property type="match status" value="1"/>
</dbReference>
<dbReference type="Gene3D" id="3.60.15.10">
    <property type="entry name" value="Ribonuclease Z/Hydroxyacylglutathione hydrolase-like"/>
    <property type="match status" value="1"/>
</dbReference>
<dbReference type="STRING" id="288705.RSal33209_2363"/>
<gene>
    <name evidence="2" type="ordered locus">RSal33209_2363</name>
</gene>
<reference evidence="3" key="1">
    <citation type="journal article" date="2008" name="J. Bacteriol.">
        <title>Genome sequence of the fish pathogen Renibacterium salmoninarum suggests reductive evolution away from an environmental Arthrobacter ancestor.</title>
        <authorList>
            <person name="Wiens G.D."/>
            <person name="Rockey D.D."/>
            <person name="Wu Z."/>
            <person name="Chang J."/>
            <person name="Levy R."/>
            <person name="Crane S."/>
            <person name="Chen D.S."/>
            <person name="Capri G.R."/>
            <person name="Burnett J.R."/>
            <person name="Sudheesh P.S."/>
            <person name="Schipma M.J."/>
            <person name="Burd H."/>
            <person name="Bhattacharyya A."/>
            <person name="Rhodes L.D."/>
            <person name="Kaul R."/>
            <person name="Strom M.S."/>
        </authorList>
    </citation>
    <scope>NUCLEOTIDE SEQUENCE [LARGE SCALE GENOMIC DNA]</scope>
    <source>
        <strain evidence="3">ATCC 33209 / DSM 20767 / JCM 11484 / NBRC 15589 / NCIMB 2235</strain>
    </source>
</reference>
<evidence type="ECO:0000313" key="2">
    <source>
        <dbReference type="EMBL" id="ABY24089.1"/>
    </source>
</evidence>
<protein>
    <recommendedName>
        <fullName evidence="1">Metallo-beta-lactamase domain-containing protein</fullName>
    </recommendedName>
</protein>
<dbReference type="InterPro" id="IPR050114">
    <property type="entry name" value="UPF0173_UPF0282_UlaG_hydrolase"/>
</dbReference>